<accession>A0A2T0MD63</accession>
<dbReference type="InterPro" id="IPR040703">
    <property type="entry name" value="LCIB/C_CA"/>
</dbReference>
<proteinExistence type="predicted"/>
<gene>
    <name evidence="2" type="ORF">CLV81_3836</name>
</gene>
<dbReference type="EMBL" id="PVYX01000002">
    <property type="protein sequence ID" value="PRX55424.1"/>
    <property type="molecule type" value="Genomic_DNA"/>
</dbReference>
<evidence type="ECO:0000313" key="3">
    <source>
        <dbReference type="Proteomes" id="UP000237640"/>
    </source>
</evidence>
<comment type="caution">
    <text evidence="2">The sequence shown here is derived from an EMBL/GenBank/DDBJ whole genome shotgun (WGS) entry which is preliminary data.</text>
</comment>
<reference evidence="2 3" key="1">
    <citation type="submission" date="2018-03" db="EMBL/GenBank/DDBJ databases">
        <title>Genomic Encyclopedia of Archaeal and Bacterial Type Strains, Phase II (KMG-II): from individual species to whole genera.</title>
        <authorList>
            <person name="Goeker M."/>
        </authorList>
    </citation>
    <scope>NUCLEOTIDE SEQUENCE [LARGE SCALE GENOMIC DNA]</scope>
    <source>
        <strain evidence="2 3">DSM 25027</strain>
    </source>
</reference>
<evidence type="ECO:0000259" key="1">
    <source>
        <dbReference type="Pfam" id="PF18599"/>
    </source>
</evidence>
<protein>
    <recommendedName>
        <fullName evidence="1">Limiting CO2-inducible protein B/C beta carbonyic anhydrase domain-containing protein</fullName>
    </recommendedName>
</protein>
<name>A0A2T0MD63_9FLAO</name>
<dbReference type="OrthoDB" id="5570271at2"/>
<dbReference type="Proteomes" id="UP000237640">
    <property type="component" value="Unassembled WGS sequence"/>
</dbReference>
<dbReference type="RefSeq" id="WP_106147272.1">
    <property type="nucleotide sequence ID" value="NZ_PVYX01000002.1"/>
</dbReference>
<dbReference type="PANTHER" id="PTHR38016">
    <property type="entry name" value="UNNAMED PRODUCT"/>
    <property type="match status" value="1"/>
</dbReference>
<keyword evidence="3" id="KW-1185">Reference proteome</keyword>
<sequence length="237" mass="26792">MLQKKFEKVVLENYPDALDTRDTSIRYLGLLQNGHDIDISKMLMATSLCSDDINIPSTSFFSVVWGPFFLGGLGGLPYAGLTGLTAFAHHIPDHGTAFIFYGPHIGVTLENEVGKMYRPGQGNAGACCGALMLALERFKDDTYTPELKREDYQQTYLESLLFPRKDEILNDKLPQRKITECTFELIDKMLHESLREVKNEFKVDKIALLGGIVINTDFGIDDYFSVRNFEVIRTTYL</sequence>
<evidence type="ECO:0000313" key="2">
    <source>
        <dbReference type="EMBL" id="PRX55424.1"/>
    </source>
</evidence>
<organism evidence="2 3">
    <name type="scientific">Flagellimonas meridianipacifica</name>
    <dbReference type="NCBI Taxonomy" id="1080225"/>
    <lineage>
        <taxon>Bacteria</taxon>
        <taxon>Pseudomonadati</taxon>
        <taxon>Bacteroidota</taxon>
        <taxon>Flavobacteriia</taxon>
        <taxon>Flavobacteriales</taxon>
        <taxon>Flavobacteriaceae</taxon>
        <taxon>Flagellimonas</taxon>
    </lineage>
</organism>
<dbReference type="Pfam" id="PF18599">
    <property type="entry name" value="LCIB_C_CA"/>
    <property type="match status" value="1"/>
</dbReference>
<dbReference type="PANTHER" id="PTHR38016:SF1">
    <property type="entry name" value="LIMITING CO2-INDUCIBLE PROTEIN B_C BETA CARBONYIC ANHYDRASE DOMAIN-CONTAINING PROTEIN"/>
    <property type="match status" value="1"/>
</dbReference>
<feature type="domain" description="Limiting CO2-inducible protein B/C beta carbonyic anhydrase" evidence="1">
    <location>
        <begin position="34"/>
        <end position="232"/>
    </location>
</feature>
<dbReference type="AlphaFoldDB" id="A0A2T0MD63"/>